<feature type="signal peptide" evidence="1">
    <location>
        <begin position="1"/>
        <end position="26"/>
    </location>
</feature>
<proteinExistence type="predicted"/>
<name>A0A4Q1UEB6_RHILE</name>
<dbReference type="Pfam" id="PF20388">
    <property type="entry name" value="DUF6683"/>
    <property type="match status" value="1"/>
</dbReference>
<protein>
    <submittedName>
        <fullName evidence="2">Uncharacterized protein</fullName>
    </submittedName>
</protein>
<dbReference type="AlphaFoldDB" id="A0A4Q1UEB6"/>
<dbReference type="Proteomes" id="UP000290767">
    <property type="component" value="Unassembled WGS sequence"/>
</dbReference>
<organism evidence="2 3">
    <name type="scientific">Rhizobium leguminosarum</name>
    <dbReference type="NCBI Taxonomy" id="384"/>
    <lineage>
        <taxon>Bacteria</taxon>
        <taxon>Pseudomonadati</taxon>
        <taxon>Pseudomonadota</taxon>
        <taxon>Alphaproteobacteria</taxon>
        <taxon>Hyphomicrobiales</taxon>
        <taxon>Rhizobiaceae</taxon>
        <taxon>Rhizobium/Agrobacterium group</taxon>
        <taxon>Rhizobium</taxon>
    </lineage>
</organism>
<gene>
    <name evidence="2" type="ORF">B5P46_10690</name>
</gene>
<evidence type="ECO:0000313" key="2">
    <source>
        <dbReference type="EMBL" id="RXT29168.1"/>
    </source>
</evidence>
<comment type="caution">
    <text evidence="2">The sequence shown here is derived from an EMBL/GenBank/DDBJ whole genome shotgun (WGS) entry which is preliminary data.</text>
</comment>
<keyword evidence="1" id="KW-0732">Signal</keyword>
<dbReference type="EMBL" id="MZMU01000003">
    <property type="protein sequence ID" value="RXT29168.1"/>
    <property type="molecule type" value="Genomic_DNA"/>
</dbReference>
<reference evidence="2 3" key="1">
    <citation type="submission" date="2017-03" db="EMBL/GenBank/DDBJ databases">
        <authorList>
            <person name="Safronova V.I."/>
            <person name="Sazanova A.L."/>
            <person name="Chirak E.R."/>
        </authorList>
    </citation>
    <scope>NUCLEOTIDE SEQUENCE [LARGE SCALE GENOMIC DNA]</scope>
    <source>
        <strain evidence="2 3">Tri-43</strain>
    </source>
</reference>
<feature type="chain" id="PRO_5020743122" evidence="1">
    <location>
        <begin position="27"/>
        <end position="246"/>
    </location>
</feature>
<accession>A0A4Q1UEB6</accession>
<evidence type="ECO:0000256" key="1">
    <source>
        <dbReference type="SAM" id="SignalP"/>
    </source>
</evidence>
<sequence length="246" mass="26639">MNSGTFRSLLAILLFAYAGSCIDAGAQDSLQVLPNDYIMNDILNQQRVKSAIEFHGDETQPRKKKDPLAVTTGKTSYVSSQQVSLRVRQQFADNLKASVGVDGARLVADALKKSDPVAEWAAIVGGDGLRPGDVADVVASYWILNWVMANGSDSTDRQAQAVREQIRPIIAANTGLNDAQRQEIAEVLILNFLMQRTAYVNALNKGDAATARKLGDAAVKRFSDEMAVDLKKLELTDNGFIASGPR</sequence>
<evidence type="ECO:0000313" key="3">
    <source>
        <dbReference type="Proteomes" id="UP000290767"/>
    </source>
</evidence>
<dbReference type="RefSeq" id="WP_129418641.1">
    <property type="nucleotide sequence ID" value="NZ_MZMU01000003.1"/>
</dbReference>
<dbReference type="InterPro" id="IPR046505">
    <property type="entry name" value="DUF6683"/>
</dbReference>